<sequence>MVIMAGMLPGVECARRRRLRQGGAGPGGEVGGGTRRPSFCLYAAGHGGHPAAGHGGAGSSGKQRSSVMEMLHGWTLDSHAREAKERLDQKLRSKREAAIKRHHSTGSIKLSRPHHHGGAGAAAAAGADERGESSAASAMCGVQREVYSRKGVMRRLMRWSRPRWAAAEQAECAVCLDDFRAGDVLAHLPCGHRFHWACAAPWLEGTSRCPFCRAAVDANPPQPAAGA</sequence>
<keyword evidence="8" id="KW-1185">Reference proteome</keyword>
<evidence type="ECO:0000259" key="6">
    <source>
        <dbReference type="PROSITE" id="PS50089"/>
    </source>
</evidence>
<dbReference type="Gene3D" id="3.30.40.10">
    <property type="entry name" value="Zinc/RING finger domain, C3HC4 (zinc finger)"/>
    <property type="match status" value="1"/>
</dbReference>
<evidence type="ECO:0000256" key="3">
    <source>
        <dbReference type="ARBA" id="ARBA00022833"/>
    </source>
</evidence>
<dbReference type="InterPro" id="IPR051834">
    <property type="entry name" value="RING_finger_E3_ligase"/>
</dbReference>
<dbReference type="EMBL" id="CM016555">
    <property type="protein sequence ID" value="TKW19895.1"/>
    <property type="molecule type" value="Genomic_DNA"/>
</dbReference>
<dbReference type="InterPro" id="IPR013083">
    <property type="entry name" value="Znf_RING/FYVE/PHD"/>
</dbReference>
<dbReference type="Pfam" id="PF13639">
    <property type="entry name" value="zf-RING_2"/>
    <property type="match status" value="1"/>
</dbReference>
<dbReference type="GO" id="GO:0061630">
    <property type="term" value="F:ubiquitin protein ligase activity"/>
    <property type="evidence" value="ECO:0007669"/>
    <property type="project" value="TreeGrafter"/>
</dbReference>
<dbReference type="SMART" id="SM00184">
    <property type="entry name" value="RING"/>
    <property type="match status" value="1"/>
</dbReference>
<name>A0A4U6UWL0_SETVI</name>
<dbReference type="Proteomes" id="UP000298652">
    <property type="component" value="Chromosome 4"/>
</dbReference>
<dbReference type="CDD" id="cd16454">
    <property type="entry name" value="RING-H2_PA-TM-RING"/>
    <property type="match status" value="1"/>
</dbReference>
<dbReference type="AlphaFoldDB" id="A0A4U6UWL0"/>
<keyword evidence="2 4" id="KW-0863">Zinc-finger</keyword>
<keyword evidence="1" id="KW-0479">Metal-binding</keyword>
<organism evidence="7 8">
    <name type="scientific">Setaria viridis</name>
    <name type="common">Green bristlegrass</name>
    <name type="synonym">Setaria italica subsp. viridis</name>
    <dbReference type="NCBI Taxonomy" id="4556"/>
    <lineage>
        <taxon>Eukaryota</taxon>
        <taxon>Viridiplantae</taxon>
        <taxon>Streptophyta</taxon>
        <taxon>Embryophyta</taxon>
        <taxon>Tracheophyta</taxon>
        <taxon>Spermatophyta</taxon>
        <taxon>Magnoliopsida</taxon>
        <taxon>Liliopsida</taxon>
        <taxon>Poales</taxon>
        <taxon>Poaceae</taxon>
        <taxon>PACMAD clade</taxon>
        <taxon>Panicoideae</taxon>
        <taxon>Panicodae</taxon>
        <taxon>Paniceae</taxon>
        <taxon>Cenchrinae</taxon>
        <taxon>Setaria</taxon>
    </lineage>
</organism>
<dbReference type="GO" id="GO:0008270">
    <property type="term" value="F:zinc ion binding"/>
    <property type="evidence" value="ECO:0007669"/>
    <property type="project" value="UniProtKB-KW"/>
</dbReference>
<dbReference type="Gramene" id="TKW19895">
    <property type="protein sequence ID" value="TKW19895"/>
    <property type="gene ID" value="SEVIR_4G049500v2"/>
</dbReference>
<evidence type="ECO:0000313" key="7">
    <source>
        <dbReference type="EMBL" id="TKW19895.1"/>
    </source>
</evidence>
<keyword evidence="3" id="KW-0862">Zinc</keyword>
<dbReference type="PANTHER" id="PTHR45931:SF3">
    <property type="entry name" value="RING ZINC FINGER-CONTAINING PROTEIN"/>
    <property type="match status" value="1"/>
</dbReference>
<dbReference type="GO" id="GO:0006511">
    <property type="term" value="P:ubiquitin-dependent protein catabolic process"/>
    <property type="evidence" value="ECO:0007669"/>
    <property type="project" value="TreeGrafter"/>
</dbReference>
<evidence type="ECO:0000256" key="1">
    <source>
        <dbReference type="ARBA" id="ARBA00022723"/>
    </source>
</evidence>
<feature type="domain" description="RING-type" evidence="6">
    <location>
        <begin position="172"/>
        <end position="213"/>
    </location>
</feature>
<dbReference type="PANTHER" id="PTHR45931">
    <property type="entry name" value="SI:CH211-59O9.10"/>
    <property type="match status" value="1"/>
</dbReference>
<accession>A0A4U6UWL0</accession>
<dbReference type="OMA" id="MELIHGW"/>
<evidence type="ECO:0000256" key="2">
    <source>
        <dbReference type="ARBA" id="ARBA00022771"/>
    </source>
</evidence>
<evidence type="ECO:0000256" key="4">
    <source>
        <dbReference type="PROSITE-ProRule" id="PRU00175"/>
    </source>
</evidence>
<proteinExistence type="predicted"/>
<evidence type="ECO:0000313" key="8">
    <source>
        <dbReference type="Proteomes" id="UP000298652"/>
    </source>
</evidence>
<reference evidence="7" key="1">
    <citation type="submission" date="2019-03" db="EMBL/GenBank/DDBJ databases">
        <title>WGS assembly of Setaria viridis.</title>
        <authorList>
            <person name="Huang P."/>
            <person name="Jenkins J."/>
            <person name="Grimwood J."/>
            <person name="Barry K."/>
            <person name="Healey A."/>
            <person name="Mamidi S."/>
            <person name="Sreedasyam A."/>
            <person name="Shu S."/>
            <person name="Feldman M."/>
            <person name="Wu J."/>
            <person name="Yu Y."/>
            <person name="Chen C."/>
            <person name="Johnson J."/>
            <person name="Rokhsar D."/>
            <person name="Baxter I."/>
            <person name="Schmutz J."/>
            <person name="Brutnell T."/>
            <person name="Kellogg E."/>
        </authorList>
    </citation>
    <scope>NUCLEOTIDE SEQUENCE [LARGE SCALE GENOMIC DNA]</scope>
</reference>
<feature type="region of interest" description="Disordered" evidence="5">
    <location>
        <begin position="85"/>
        <end position="130"/>
    </location>
</feature>
<dbReference type="PROSITE" id="PS50089">
    <property type="entry name" value="ZF_RING_2"/>
    <property type="match status" value="1"/>
</dbReference>
<feature type="compositionally biased region" description="Basic and acidic residues" evidence="5">
    <location>
        <begin position="85"/>
        <end position="99"/>
    </location>
</feature>
<dbReference type="GO" id="GO:0005634">
    <property type="term" value="C:nucleus"/>
    <property type="evidence" value="ECO:0007669"/>
    <property type="project" value="TreeGrafter"/>
</dbReference>
<protein>
    <recommendedName>
        <fullName evidence="6">RING-type domain-containing protein</fullName>
    </recommendedName>
</protein>
<dbReference type="SUPFAM" id="SSF57850">
    <property type="entry name" value="RING/U-box"/>
    <property type="match status" value="1"/>
</dbReference>
<gene>
    <name evidence="7" type="ORF">SEVIR_4G049500v2</name>
</gene>
<evidence type="ECO:0000256" key="5">
    <source>
        <dbReference type="SAM" id="MobiDB-lite"/>
    </source>
</evidence>
<dbReference type="InterPro" id="IPR001841">
    <property type="entry name" value="Znf_RING"/>
</dbReference>